<dbReference type="Proteomes" id="UP001163105">
    <property type="component" value="Unassembled WGS sequence"/>
</dbReference>
<keyword evidence="2" id="KW-1185">Reference proteome</keyword>
<protein>
    <submittedName>
        <fullName evidence="1">Uncharacterized protein</fullName>
    </submittedName>
</protein>
<name>A0AB34FDE5_9HYPO</name>
<comment type="caution">
    <text evidence="1">The sequence shown here is derived from an EMBL/GenBank/DDBJ whole genome shotgun (WGS) entry which is preliminary data.</text>
</comment>
<evidence type="ECO:0000313" key="2">
    <source>
        <dbReference type="Proteomes" id="UP001163105"/>
    </source>
</evidence>
<proteinExistence type="predicted"/>
<sequence length="108" mass="12590">MTGFKERAAIRTSLTLHHGRWKIMPNGYFKEREENLRNARHELLLRRRGGQSDPMRESRLCSRVTANEGATPGLPNRSENDRGETQIVHVLGVKRGHNKRPTFFHYVR</sequence>
<evidence type="ECO:0000313" key="1">
    <source>
        <dbReference type="EMBL" id="KAJ6436895.1"/>
    </source>
</evidence>
<accession>A0AB34FDE5</accession>
<gene>
    <name evidence="1" type="ORF">O9K51_10431</name>
</gene>
<dbReference type="AlphaFoldDB" id="A0AB34FDE5"/>
<reference evidence="1" key="1">
    <citation type="submission" date="2023-01" db="EMBL/GenBank/DDBJ databases">
        <title>The growth and conidiation of Purpureocillium lavendulum are regulated by nitrogen source and histone H3K14 acetylation.</title>
        <authorList>
            <person name="Tang P."/>
            <person name="Han J."/>
            <person name="Zhang C."/>
            <person name="Tang P."/>
            <person name="Qi F."/>
            <person name="Zhang K."/>
            <person name="Liang L."/>
        </authorList>
    </citation>
    <scope>NUCLEOTIDE SEQUENCE</scope>
    <source>
        <strain evidence="1">YMF1.00683</strain>
    </source>
</reference>
<dbReference type="EMBL" id="JAQHRD010000015">
    <property type="protein sequence ID" value="KAJ6436895.1"/>
    <property type="molecule type" value="Genomic_DNA"/>
</dbReference>
<organism evidence="1 2">
    <name type="scientific">Purpureocillium lavendulum</name>
    <dbReference type="NCBI Taxonomy" id="1247861"/>
    <lineage>
        <taxon>Eukaryota</taxon>
        <taxon>Fungi</taxon>
        <taxon>Dikarya</taxon>
        <taxon>Ascomycota</taxon>
        <taxon>Pezizomycotina</taxon>
        <taxon>Sordariomycetes</taxon>
        <taxon>Hypocreomycetidae</taxon>
        <taxon>Hypocreales</taxon>
        <taxon>Ophiocordycipitaceae</taxon>
        <taxon>Purpureocillium</taxon>
    </lineage>
</organism>